<protein>
    <submittedName>
        <fullName evidence="1">Retrovirus-related Pol polyprotein from transposon TNT 1-94</fullName>
    </submittedName>
</protein>
<accession>A0A151RFF5</accession>
<gene>
    <name evidence="1" type="ORF">KK1_037436</name>
</gene>
<dbReference type="EMBL" id="KQ483788">
    <property type="protein sequence ID" value="KYP41203.1"/>
    <property type="molecule type" value="Genomic_DNA"/>
</dbReference>
<dbReference type="Gramene" id="C.cajan_37257.t">
    <property type="protein sequence ID" value="C.cajan_37257.t"/>
    <property type="gene ID" value="C.cajan_37257"/>
</dbReference>
<evidence type="ECO:0000313" key="1">
    <source>
        <dbReference type="EMBL" id="KYP41203.1"/>
    </source>
</evidence>
<keyword evidence="2" id="KW-1185">Reference proteome</keyword>
<dbReference type="Proteomes" id="UP000075243">
    <property type="component" value="Unassembled WGS sequence"/>
</dbReference>
<sequence length="106" mass="11965">MYKILSKILVNKLKKVLPSVIANKQNAFLEGWSLLHSFWGEALYTAVHVINLTPTVILDSEVPDKIWFGKRDDVDSRKSTSSYLINFVGGAVAWQSRLQRCVALDT</sequence>
<organism evidence="1 2">
    <name type="scientific">Cajanus cajan</name>
    <name type="common">Pigeon pea</name>
    <name type="synonym">Cajanus indicus</name>
    <dbReference type="NCBI Taxonomy" id="3821"/>
    <lineage>
        <taxon>Eukaryota</taxon>
        <taxon>Viridiplantae</taxon>
        <taxon>Streptophyta</taxon>
        <taxon>Embryophyta</taxon>
        <taxon>Tracheophyta</taxon>
        <taxon>Spermatophyta</taxon>
        <taxon>Magnoliopsida</taxon>
        <taxon>eudicotyledons</taxon>
        <taxon>Gunneridae</taxon>
        <taxon>Pentapetalae</taxon>
        <taxon>rosids</taxon>
        <taxon>fabids</taxon>
        <taxon>Fabales</taxon>
        <taxon>Fabaceae</taxon>
        <taxon>Papilionoideae</taxon>
        <taxon>50 kb inversion clade</taxon>
        <taxon>NPAAA clade</taxon>
        <taxon>indigoferoid/millettioid clade</taxon>
        <taxon>Phaseoleae</taxon>
        <taxon>Cajanus</taxon>
    </lineage>
</organism>
<reference evidence="1" key="1">
    <citation type="journal article" date="2012" name="Nat. Biotechnol.">
        <title>Draft genome sequence of pigeonpea (Cajanus cajan), an orphan legume crop of resource-poor farmers.</title>
        <authorList>
            <person name="Varshney R.K."/>
            <person name="Chen W."/>
            <person name="Li Y."/>
            <person name="Bharti A.K."/>
            <person name="Saxena R.K."/>
            <person name="Schlueter J.A."/>
            <person name="Donoghue M.T."/>
            <person name="Azam S."/>
            <person name="Fan G."/>
            <person name="Whaley A.M."/>
            <person name="Farmer A.D."/>
            <person name="Sheridan J."/>
            <person name="Iwata A."/>
            <person name="Tuteja R."/>
            <person name="Penmetsa R.V."/>
            <person name="Wu W."/>
            <person name="Upadhyaya H.D."/>
            <person name="Yang S.P."/>
            <person name="Shah T."/>
            <person name="Saxena K.B."/>
            <person name="Michael T."/>
            <person name="McCombie W.R."/>
            <person name="Yang B."/>
            <person name="Zhang G."/>
            <person name="Yang H."/>
            <person name="Wang J."/>
            <person name="Spillane C."/>
            <person name="Cook D.R."/>
            <person name="May G.D."/>
            <person name="Xu X."/>
            <person name="Jackson S.A."/>
        </authorList>
    </citation>
    <scope>NUCLEOTIDE SEQUENCE [LARGE SCALE GENOMIC DNA]</scope>
</reference>
<evidence type="ECO:0000313" key="2">
    <source>
        <dbReference type="Proteomes" id="UP000075243"/>
    </source>
</evidence>
<proteinExistence type="predicted"/>
<dbReference type="AlphaFoldDB" id="A0A151RFF5"/>
<name>A0A151RFF5_CAJCA</name>